<accession>A0ABZ0UU65</accession>
<reference evidence="1 2" key="1">
    <citation type="submission" date="2022-10" db="EMBL/GenBank/DDBJ databases">
        <title>Host association and intracellularity evolved multiple times independently in the Rickettsiales.</title>
        <authorList>
            <person name="Castelli M."/>
            <person name="Nardi T."/>
            <person name="Gammuto L."/>
            <person name="Bellinzona G."/>
            <person name="Sabaneyeva E."/>
            <person name="Potekhin A."/>
            <person name="Serra V."/>
            <person name="Petroni G."/>
            <person name="Sassera D."/>
        </authorList>
    </citation>
    <scope>NUCLEOTIDE SEQUENCE [LARGE SCALE GENOMIC DNA]</scope>
    <source>
        <strain evidence="1 2">Kr 154-4</strain>
    </source>
</reference>
<organism evidence="1 2">
    <name type="scientific">Candidatus Trichorickettsia mobilis</name>
    <dbReference type="NCBI Taxonomy" id="1346319"/>
    <lineage>
        <taxon>Bacteria</taxon>
        <taxon>Pseudomonadati</taxon>
        <taxon>Pseudomonadota</taxon>
        <taxon>Alphaproteobacteria</taxon>
        <taxon>Rickettsiales</taxon>
        <taxon>Rickettsiaceae</taxon>
        <taxon>Rickettsieae</taxon>
        <taxon>Candidatus Trichorickettsia</taxon>
    </lineage>
</organism>
<dbReference type="EMBL" id="CP112932">
    <property type="protein sequence ID" value="WPY00172.1"/>
    <property type="molecule type" value="Genomic_DNA"/>
</dbReference>
<evidence type="ECO:0000313" key="2">
    <source>
        <dbReference type="Proteomes" id="UP001326613"/>
    </source>
</evidence>
<proteinExistence type="predicted"/>
<protein>
    <submittedName>
        <fullName evidence="1">Uncharacterized protein</fullName>
    </submittedName>
</protein>
<name>A0ABZ0UU65_9RICK</name>
<gene>
    <name evidence="1" type="ORF">Trichorick_00042</name>
</gene>
<dbReference type="Proteomes" id="UP001326613">
    <property type="component" value="Chromosome"/>
</dbReference>
<sequence>MIGRLIHEGTHAACKVFFDNDHKPYPKIINGKKEENFFN</sequence>
<evidence type="ECO:0000313" key="1">
    <source>
        <dbReference type="EMBL" id="WPY00172.1"/>
    </source>
</evidence>
<keyword evidence="2" id="KW-1185">Reference proteome</keyword>